<evidence type="ECO:0000313" key="2">
    <source>
        <dbReference type="Proteomes" id="UP000176834"/>
    </source>
</evidence>
<dbReference type="EMBL" id="MGJN01000007">
    <property type="protein sequence ID" value="OGN07304.1"/>
    <property type="molecule type" value="Genomic_DNA"/>
</dbReference>
<accession>A0A1F8F2E2</accession>
<dbReference type="AlphaFoldDB" id="A0A1F8F2E2"/>
<gene>
    <name evidence="1" type="ORF">A3B86_00935</name>
</gene>
<dbReference type="Proteomes" id="UP000176834">
    <property type="component" value="Unassembled WGS sequence"/>
</dbReference>
<organism evidence="1 2">
    <name type="scientific">Candidatus Yanofskybacteria bacterium RIFCSPHIGHO2_02_FULL_38_22b</name>
    <dbReference type="NCBI Taxonomy" id="1802673"/>
    <lineage>
        <taxon>Bacteria</taxon>
        <taxon>Candidatus Yanofskyibacteriota</taxon>
    </lineage>
</organism>
<comment type="caution">
    <text evidence="1">The sequence shown here is derived from an EMBL/GenBank/DDBJ whole genome shotgun (WGS) entry which is preliminary data.</text>
</comment>
<reference evidence="1 2" key="1">
    <citation type="journal article" date="2016" name="Nat. Commun.">
        <title>Thousands of microbial genomes shed light on interconnected biogeochemical processes in an aquifer system.</title>
        <authorList>
            <person name="Anantharaman K."/>
            <person name="Brown C.T."/>
            <person name="Hug L.A."/>
            <person name="Sharon I."/>
            <person name="Castelle C.J."/>
            <person name="Probst A.J."/>
            <person name="Thomas B.C."/>
            <person name="Singh A."/>
            <person name="Wilkins M.J."/>
            <person name="Karaoz U."/>
            <person name="Brodie E.L."/>
            <person name="Williams K.H."/>
            <person name="Hubbard S.S."/>
            <person name="Banfield J.F."/>
        </authorList>
    </citation>
    <scope>NUCLEOTIDE SEQUENCE [LARGE SCALE GENOMIC DNA]</scope>
</reference>
<evidence type="ECO:0000313" key="1">
    <source>
        <dbReference type="EMBL" id="OGN07304.1"/>
    </source>
</evidence>
<sequence length="106" mass="12616">MLWLWWPEVHQKGEIMVERSIDELDSSYYTELAIIHFGNVRNFRGVKMTGKSWINWHCGRRMVKVVGIFQSALTRRKRTWSSKPLLFCTHPECGFYENTNNRGTHL</sequence>
<name>A0A1F8F2E2_9BACT</name>
<protein>
    <submittedName>
        <fullName evidence="1">Uncharacterized protein</fullName>
    </submittedName>
</protein>
<proteinExistence type="predicted"/>